<dbReference type="Pfam" id="PF12704">
    <property type="entry name" value="MacB_PCD"/>
    <property type="match status" value="1"/>
</dbReference>
<evidence type="ECO:0000256" key="5">
    <source>
        <dbReference type="ARBA" id="ARBA00022989"/>
    </source>
</evidence>
<keyword evidence="10" id="KW-0449">Lipoprotein</keyword>
<evidence type="ECO:0000259" key="9">
    <source>
        <dbReference type="Pfam" id="PF12704"/>
    </source>
</evidence>
<feature type="domain" description="MacB-like periplasmic core" evidence="9">
    <location>
        <begin position="27"/>
        <end position="233"/>
    </location>
</feature>
<dbReference type="Pfam" id="PF02687">
    <property type="entry name" value="FtsX"/>
    <property type="match status" value="1"/>
</dbReference>
<keyword evidence="11" id="KW-1185">Reference proteome</keyword>
<comment type="similarity">
    <text evidence="2">Belongs to the ABC-4 integral membrane protein family. LolC/E subfamily.</text>
</comment>
<organism evidence="10 11">
    <name type="scientific">Umboniibacter marinipuniceus</name>
    <dbReference type="NCBI Taxonomy" id="569599"/>
    <lineage>
        <taxon>Bacteria</taxon>
        <taxon>Pseudomonadati</taxon>
        <taxon>Pseudomonadota</taxon>
        <taxon>Gammaproteobacteria</taxon>
        <taxon>Cellvibrionales</taxon>
        <taxon>Cellvibrionaceae</taxon>
        <taxon>Umboniibacter</taxon>
    </lineage>
</organism>
<dbReference type="RefSeq" id="WP_121876320.1">
    <property type="nucleotide sequence ID" value="NZ_REFJ01000002.1"/>
</dbReference>
<feature type="transmembrane region" description="Helical" evidence="7">
    <location>
        <begin position="264"/>
        <end position="287"/>
    </location>
</feature>
<dbReference type="InterPro" id="IPR003838">
    <property type="entry name" value="ABC3_permease_C"/>
</dbReference>
<evidence type="ECO:0000259" key="8">
    <source>
        <dbReference type="Pfam" id="PF02687"/>
    </source>
</evidence>
<feature type="transmembrane region" description="Helical" evidence="7">
    <location>
        <begin position="308"/>
        <end position="335"/>
    </location>
</feature>
<dbReference type="InterPro" id="IPR025857">
    <property type="entry name" value="MacB_PCD"/>
</dbReference>
<evidence type="ECO:0000256" key="3">
    <source>
        <dbReference type="ARBA" id="ARBA00022475"/>
    </source>
</evidence>
<keyword evidence="3" id="KW-1003">Cell membrane</keyword>
<dbReference type="EMBL" id="REFJ01000002">
    <property type="protein sequence ID" value="RMA81164.1"/>
    <property type="molecule type" value="Genomic_DNA"/>
</dbReference>
<gene>
    <name evidence="10" type="ORF">DFR27_0962</name>
</gene>
<dbReference type="Proteomes" id="UP000267187">
    <property type="component" value="Unassembled WGS sequence"/>
</dbReference>
<dbReference type="GO" id="GO:0098797">
    <property type="term" value="C:plasma membrane protein complex"/>
    <property type="evidence" value="ECO:0007669"/>
    <property type="project" value="TreeGrafter"/>
</dbReference>
<dbReference type="OrthoDB" id="9808461at2"/>
<name>A0A3M0AAC7_9GAMM</name>
<evidence type="ECO:0000313" key="10">
    <source>
        <dbReference type="EMBL" id="RMA81164.1"/>
    </source>
</evidence>
<evidence type="ECO:0000313" key="11">
    <source>
        <dbReference type="Proteomes" id="UP000267187"/>
    </source>
</evidence>
<proteinExistence type="inferred from homology"/>
<feature type="transmembrane region" description="Helical" evidence="7">
    <location>
        <begin position="367"/>
        <end position="386"/>
    </location>
</feature>
<reference evidence="10 11" key="1">
    <citation type="submission" date="2018-10" db="EMBL/GenBank/DDBJ databases">
        <title>Genomic Encyclopedia of Type Strains, Phase IV (KMG-IV): sequencing the most valuable type-strain genomes for metagenomic binning, comparative biology and taxonomic classification.</title>
        <authorList>
            <person name="Goeker M."/>
        </authorList>
    </citation>
    <scope>NUCLEOTIDE SEQUENCE [LARGE SCALE GENOMIC DNA]</scope>
    <source>
        <strain evidence="10 11">DSM 25080</strain>
    </source>
</reference>
<accession>A0A3M0AAC7</accession>
<comment type="subcellular location">
    <subcellularLocation>
        <location evidence="1">Cell membrane</location>
        <topology evidence="1">Multi-pass membrane protein</topology>
    </subcellularLocation>
</comment>
<sequence length="404" mass="44626">MTQRFLLSVAWRFLRAKHAGWFASFITLTSVLGIALGVCSLITVMSVLNGFSDEIRARVVAAEPHLLLNPSHDYSASLSDPDILAVAPVLRFTAIGQSASQLQGVEVNAVDFDSYPLVVPMNGYLVDGRWLERDDRFHIVISQLQARRWRLQVGDSLTLLLPSFSSTPAGLFPRSKTLKIIGLYSTNSDTDTSQVYIPLKVGELLTRAGDYQTELAVRTNRAFDLAPLIQRLEVQRGITHVSSWQDKHQALFAAIAMEKRITSFVLLAIVAVAAFNVIAALSMQVLNKRKSIAVLRTQGLSRHAAGRIFAFQGLIIGGSGILLGSSIGVLLSLYFREFSNWVQDTLGVYLFDPSVYYVNYLPTSLDWWDVALVNIATAVIATFAIWHPVKKALTIEPAEALNYE</sequence>
<evidence type="ECO:0000256" key="6">
    <source>
        <dbReference type="ARBA" id="ARBA00023136"/>
    </source>
</evidence>
<comment type="caution">
    <text evidence="10">The sequence shown here is derived from an EMBL/GenBank/DDBJ whole genome shotgun (WGS) entry which is preliminary data.</text>
</comment>
<keyword evidence="4 7" id="KW-0812">Transmembrane</keyword>
<evidence type="ECO:0000256" key="1">
    <source>
        <dbReference type="ARBA" id="ARBA00004651"/>
    </source>
</evidence>
<keyword evidence="5 7" id="KW-1133">Transmembrane helix</keyword>
<evidence type="ECO:0000256" key="7">
    <source>
        <dbReference type="SAM" id="Phobius"/>
    </source>
</evidence>
<dbReference type="GO" id="GO:0044874">
    <property type="term" value="P:lipoprotein localization to outer membrane"/>
    <property type="evidence" value="ECO:0007669"/>
    <property type="project" value="TreeGrafter"/>
</dbReference>
<feature type="transmembrane region" description="Helical" evidence="7">
    <location>
        <begin position="21"/>
        <end position="48"/>
    </location>
</feature>
<dbReference type="PANTHER" id="PTHR30489:SF0">
    <property type="entry name" value="LIPOPROTEIN-RELEASING SYSTEM TRANSMEMBRANE PROTEIN LOLE"/>
    <property type="match status" value="1"/>
</dbReference>
<keyword evidence="6 7" id="KW-0472">Membrane</keyword>
<protein>
    <submittedName>
        <fullName evidence="10">Lipoprotein-releasing system permease protein</fullName>
    </submittedName>
</protein>
<dbReference type="InterPro" id="IPR051447">
    <property type="entry name" value="Lipoprotein-release_system"/>
</dbReference>
<feature type="domain" description="ABC3 transporter permease C-terminal" evidence="8">
    <location>
        <begin position="264"/>
        <end position="397"/>
    </location>
</feature>
<evidence type="ECO:0000256" key="2">
    <source>
        <dbReference type="ARBA" id="ARBA00005236"/>
    </source>
</evidence>
<dbReference type="AlphaFoldDB" id="A0A3M0AAC7"/>
<dbReference type="PANTHER" id="PTHR30489">
    <property type="entry name" value="LIPOPROTEIN-RELEASING SYSTEM TRANSMEMBRANE PROTEIN LOLE"/>
    <property type="match status" value="1"/>
</dbReference>
<evidence type="ECO:0000256" key="4">
    <source>
        <dbReference type="ARBA" id="ARBA00022692"/>
    </source>
</evidence>